<dbReference type="AlphaFoldDB" id="A0A2P8GKK6"/>
<protein>
    <submittedName>
        <fullName evidence="1">Uncharacterized protein</fullName>
    </submittedName>
</protein>
<organism evidence="1 2">
    <name type="scientific">Chitinophaga ginsengisoli</name>
    <dbReference type="NCBI Taxonomy" id="363837"/>
    <lineage>
        <taxon>Bacteria</taxon>
        <taxon>Pseudomonadati</taxon>
        <taxon>Bacteroidota</taxon>
        <taxon>Chitinophagia</taxon>
        <taxon>Chitinophagales</taxon>
        <taxon>Chitinophagaceae</taxon>
        <taxon>Chitinophaga</taxon>
    </lineage>
</organism>
<dbReference type="EMBL" id="PYGK01000002">
    <property type="protein sequence ID" value="PSL34504.1"/>
    <property type="molecule type" value="Genomic_DNA"/>
</dbReference>
<accession>A0A2P8GKK6</accession>
<keyword evidence="2" id="KW-1185">Reference proteome</keyword>
<comment type="caution">
    <text evidence="1">The sequence shown here is derived from an EMBL/GenBank/DDBJ whole genome shotgun (WGS) entry which is preliminary data.</text>
</comment>
<sequence length="36" mass="4374">MKWTMYRGKYDIVLVVEKKCFTADFLNRKSIHPIEI</sequence>
<evidence type="ECO:0000313" key="2">
    <source>
        <dbReference type="Proteomes" id="UP000240978"/>
    </source>
</evidence>
<reference evidence="1 2" key="1">
    <citation type="submission" date="2018-03" db="EMBL/GenBank/DDBJ databases">
        <title>Genomic Encyclopedia of Archaeal and Bacterial Type Strains, Phase II (KMG-II): from individual species to whole genera.</title>
        <authorList>
            <person name="Goeker M."/>
        </authorList>
    </citation>
    <scope>NUCLEOTIDE SEQUENCE [LARGE SCALE GENOMIC DNA]</scope>
    <source>
        <strain evidence="1 2">DSM 18107</strain>
    </source>
</reference>
<proteinExistence type="predicted"/>
<name>A0A2P8GKK6_9BACT</name>
<gene>
    <name evidence="1" type="ORF">CLV42_10275</name>
</gene>
<dbReference type="Proteomes" id="UP000240978">
    <property type="component" value="Unassembled WGS sequence"/>
</dbReference>
<evidence type="ECO:0000313" key="1">
    <source>
        <dbReference type="EMBL" id="PSL34504.1"/>
    </source>
</evidence>